<evidence type="ECO:0000313" key="3">
    <source>
        <dbReference type="Proteomes" id="UP001595536"/>
    </source>
</evidence>
<comment type="caution">
    <text evidence="2">The sequence shown here is derived from an EMBL/GenBank/DDBJ whole genome shotgun (WGS) entry which is preliminary data.</text>
</comment>
<dbReference type="Proteomes" id="UP001595536">
    <property type="component" value="Unassembled WGS sequence"/>
</dbReference>
<proteinExistence type="predicted"/>
<feature type="chain" id="PRO_5045573201" description="Peptidase inhibitor family I36" evidence="1">
    <location>
        <begin position="28"/>
        <end position="168"/>
    </location>
</feature>
<evidence type="ECO:0000313" key="2">
    <source>
        <dbReference type="EMBL" id="MFC3265112.1"/>
    </source>
</evidence>
<dbReference type="RefSeq" id="WP_376831233.1">
    <property type="nucleotide sequence ID" value="NZ_JBHLWR010000006.1"/>
</dbReference>
<evidence type="ECO:0000256" key="1">
    <source>
        <dbReference type="SAM" id="SignalP"/>
    </source>
</evidence>
<feature type="signal peptide" evidence="1">
    <location>
        <begin position="1"/>
        <end position="27"/>
    </location>
</feature>
<gene>
    <name evidence="2" type="ORF">ACFOEX_01895</name>
</gene>
<keyword evidence="3" id="KW-1185">Reference proteome</keyword>
<dbReference type="EMBL" id="JBHRUV010000012">
    <property type="protein sequence ID" value="MFC3265112.1"/>
    <property type="molecule type" value="Genomic_DNA"/>
</dbReference>
<reference evidence="3" key="1">
    <citation type="journal article" date="2019" name="Int. J. Syst. Evol. Microbiol.">
        <title>The Global Catalogue of Microorganisms (GCM) 10K type strain sequencing project: providing services to taxonomists for standard genome sequencing and annotation.</title>
        <authorList>
            <consortium name="The Broad Institute Genomics Platform"/>
            <consortium name="The Broad Institute Genome Sequencing Center for Infectious Disease"/>
            <person name="Wu L."/>
            <person name="Ma J."/>
        </authorList>
    </citation>
    <scope>NUCLEOTIDE SEQUENCE [LARGE SCALE GENOMIC DNA]</scope>
    <source>
        <strain evidence="3">CCM 7941</strain>
    </source>
</reference>
<keyword evidence="1" id="KW-0732">Signal</keyword>
<evidence type="ECO:0008006" key="4">
    <source>
        <dbReference type="Google" id="ProtNLM"/>
    </source>
</evidence>
<organism evidence="2 3">
    <name type="scientific">Camelimonas abortus</name>
    <dbReference type="NCBI Taxonomy" id="1017184"/>
    <lineage>
        <taxon>Bacteria</taxon>
        <taxon>Pseudomonadati</taxon>
        <taxon>Pseudomonadota</taxon>
        <taxon>Alphaproteobacteria</taxon>
        <taxon>Hyphomicrobiales</taxon>
        <taxon>Chelatococcaceae</taxon>
        <taxon>Camelimonas</taxon>
    </lineage>
</organism>
<sequence>MAHIMTRTVTSGLIALAALAAASAARADEAAEAAAYCRRAGDDNRIHAIPDALLPKAAALLGVTPPPDGRLRGVWRCMDGRVMVCIPGGERHCGRADTHVTPSPEAQEFCRQHPDADVIPRWATGRDNIFAWRCRNGKPAIAGQARSVDRRGFVAEYWRATDGTGAGP</sequence>
<accession>A0ABV7LB68</accession>
<protein>
    <recommendedName>
        <fullName evidence="4">Peptidase inhibitor family I36</fullName>
    </recommendedName>
</protein>
<name>A0ABV7LB68_9HYPH</name>